<dbReference type="Gene3D" id="3.40.50.300">
    <property type="entry name" value="P-loop containing nucleotide triphosphate hydrolases"/>
    <property type="match status" value="1"/>
</dbReference>
<evidence type="ECO:0000256" key="5">
    <source>
        <dbReference type="SAM" id="MobiDB-lite"/>
    </source>
</evidence>
<accession>A0ABU0VX61</accession>
<dbReference type="Pfam" id="PF13432">
    <property type="entry name" value="TPR_16"/>
    <property type="match status" value="2"/>
</dbReference>
<dbReference type="EMBL" id="JAVDBT010000006">
    <property type="protein sequence ID" value="MDQ2066350.1"/>
    <property type="molecule type" value="Genomic_DNA"/>
</dbReference>
<gene>
    <name evidence="6" type="ORF">Q9295_08195</name>
</gene>
<keyword evidence="7" id="KW-1185">Reference proteome</keyword>
<evidence type="ECO:0000313" key="7">
    <source>
        <dbReference type="Proteomes" id="UP001239680"/>
    </source>
</evidence>
<dbReference type="InterPro" id="IPR026634">
    <property type="entry name" value="TPST-like"/>
</dbReference>
<name>A0ABU0VX61_9RHOB</name>
<sequence>MPKAPNSAPLPHPTHAPSARDVKESYARGMAALQAGKLAEALEIFGAIHEANPRIAEVEFQIGRLFTAQDRTARALPHAAAAATLAPDQPVVWLSFAEAVALDGGAEPRKEFLRLVNGSRLSVAQKAALADRFGAGSKGTLPAGGAAVKQTLSRITALFNGGHFAEAEADAARLIAAQPDCAMAHSLRGSALAALGKPTEARKSWYSAVARAPDLVQALGALGLAALRDGTPAQAVRWLDRALPLAPDRVEVQRARGNALTALRQYEPAYEAFVDVAKLTKRKQALPLMMLAQAAAHLGRDEEAEAAYREALALEPANAQLLVAYGLFLQGLGRFAEAEVQILAAITAAPEIGESYRLYYASHKATPGEPMLAEMERRFADPATSEADRRAFGFAIAKALEDIKDYGRVFDHLDPANALMRKAKPYDITERERQVDALMQALDGMDWSQKIEGASDAAPIFVTGMPRSGTTLIEQIIASHSRVTGGGELADNTVSAMRLMPVAGGKIRPASLIPATDFVSLGQDYAAMMQARFPETPQITDKSIQTYLTMGLMKLAMPNAKFIVVRRDPRDTLLSIYKNVFPEGTHLYGYDQVDLARHYATFVRMIDFWRERVPGWFHEVQYEALVDDPEVQSRALIAACGLDWEEACLNFHANKRKVETLSVFQVRQPISKGSVKAWERYGDRLAPMIDRLRADGMIED</sequence>
<feature type="repeat" description="TPR" evidence="4">
    <location>
        <begin position="285"/>
        <end position="318"/>
    </location>
</feature>
<organism evidence="6 7">
    <name type="scientific">Pseudogemmobacter lacusdianii</name>
    <dbReference type="NCBI Taxonomy" id="3069608"/>
    <lineage>
        <taxon>Bacteria</taxon>
        <taxon>Pseudomonadati</taxon>
        <taxon>Pseudomonadota</taxon>
        <taxon>Alphaproteobacteria</taxon>
        <taxon>Rhodobacterales</taxon>
        <taxon>Paracoccaceae</taxon>
        <taxon>Pseudogemmobacter</taxon>
    </lineage>
</organism>
<keyword evidence="1" id="KW-0808">Transferase</keyword>
<dbReference type="InterPro" id="IPR011990">
    <property type="entry name" value="TPR-like_helical_dom_sf"/>
</dbReference>
<dbReference type="SMART" id="SM00028">
    <property type="entry name" value="TPR"/>
    <property type="match status" value="8"/>
</dbReference>
<dbReference type="Proteomes" id="UP001239680">
    <property type="component" value="Unassembled WGS sequence"/>
</dbReference>
<dbReference type="InterPro" id="IPR019734">
    <property type="entry name" value="TPR_rpt"/>
</dbReference>
<evidence type="ECO:0000313" key="6">
    <source>
        <dbReference type="EMBL" id="MDQ2066350.1"/>
    </source>
</evidence>
<keyword evidence="2" id="KW-0677">Repeat</keyword>
<evidence type="ECO:0000256" key="2">
    <source>
        <dbReference type="ARBA" id="ARBA00022737"/>
    </source>
</evidence>
<dbReference type="InterPro" id="IPR027417">
    <property type="entry name" value="P-loop_NTPase"/>
</dbReference>
<comment type="caution">
    <text evidence="6">The sequence shown here is derived from an EMBL/GenBank/DDBJ whole genome shotgun (WGS) entry which is preliminary data.</text>
</comment>
<dbReference type="RefSeq" id="WP_306680048.1">
    <property type="nucleotide sequence ID" value="NZ_JAVDBT010000006.1"/>
</dbReference>
<keyword evidence="3 4" id="KW-0802">TPR repeat</keyword>
<dbReference type="PROSITE" id="PS50005">
    <property type="entry name" value="TPR"/>
    <property type="match status" value="1"/>
</dbReference>
<dbReference type="Pfam" id="PF13469">
    <property type="entry name" value="Sulfotransfer_3"/>
    <property type="match status" value="1"/>
</dbReference>
<evidence type="ECO:0000256" key="3">
    <source>
        <dbReference type="ARBA" id="ARBA00022803"/>
    </source>
</evidence>
<protein>
    <submittedName>
        <fullName evidence="6">Sulfotransferase</fullName>
    </submittedName>
</protein>
<evidence type="ECO:0000256" key="1">
    <source>
        <dbReference type="ARBA" id="ARBA00022679"/>
    </source>
</evidence>
<proteinExistence type="predicted"/>
<feature type="region of interest" description="Disordered" evidence="5">
    <location>
        <begin position="1"/>
        <end position="20"/>
    </location>
</feature>
<dbReference type="PANTHER" id="PTHR12788:SF10">
    <property type="entry name" value="PROTEIN-TYROSINE SULFOTRANSFERASE"/>
    <property type="match status" value="1"/>
</dbReference>
<dbReference type="PANTHER" id="PTHR12788">
    <property type="entry name" value="PROTEIN-TYROSINE SULFOTRANSFERASE 2"/>
    <property type="match status" value="1"/>
</dbReference>
<evidence type="ECO:0000256" key="4">
    <source>
        <dbReference type="PROSITE-ProRule" id="PRU00339"/>
    </source>
</evidence>
<dbReference type="Gene3D" id="1.25.40.10">
    <property type="entry name" value="Tetratricopeptide repeat domain"/>
    <property type="match status" value="3"/>
</dbReference>
<reference evidence="6 7" key="1">
    <citation type="submission" date="2023-08" db="EMBL/GenBank/DDBJ databases">
        <title>Characterization of two Paracoccaceae strains isolated from Phycosphere and proposal of Xinfangfangia lacusdiani sp. nov.</title>
        <authorList>
            <person name="Deng Y."/>
            <person name="Zhang Y.Q."/>
        </authorList>
    </citation>
    <scope>NUCLEOTIDE SEQUENCE [LARGE SCALE GENOMIC DNA]</scope>
    <source>
        <strain evidence="6 7">CPCC 101601</strain>
    </source>
</reference>
<dbReference type="Pfam" id="PF07719">
    <property type="entry name" value="TPR_2"/>
    <property type="match status" value="1"/>
</dbReference>
<dbReference type="InterPro" id="IPR013105">
    <property type="entry name" value="TPR_2"/>
</dbReference>
<dbReference type="SUPFAM" id="SSF52540">
    <property type="entry name" value="P-loop containing nucleoside triphosphate hydrolases"/>
    <property type="match status" value="1"/>
</dbReference>
<dbReference type="SUPFAM" id="SSF48452">
    <property type="entry name" value="TPR-like"/>
    <property type="match status" value="1"/>
</dbReference>